<dbReference type="PANTHER" id="PTHR42781">
    <property type="entry name" value="SPERMIDINE/PUTRESCINE IMPORT ATP-BINDING PROTEIN POTA"/>
    <property type="match status" value="1"/>
</dbReference>
<dbReference type="Pfam" id="PF08402">
    <property type="entry name" value="TOBE_2"/>
    <property type="match status" value="1"/>
</dbReference>
<evidence type="ECO:0000313" key="6">
    <source>
        <dbReference type="EMBL" id="RDJ29780.1"/>
    </source>
</evidence>
<dbReference type="Gene3D" id="2.40.50.100">
    <property type="match status" value="1"/>
</dbReference>
<dbReference type="EMBL" id="QQTP01000001">
    <property type="protein sequence ID" value="RDJ29780.1"/>
    <property type="molecule type" value="Genomic_DNA"/>
</dbReference>
<name>A0A370LD64_9HYPH</name>
<evidence type="ECO:0000256" key="4">
    <source>
        <dbReference type="ARBA" id="ARBA00022840"/>
    </source>
</evidence>
<dbReference type="InterPro" id="IPR013611">
    <property type="entry name" value="Transp-assoc_OB_typ2"/>
</dbReference>
<dbReference type="InterPro" id="IPR003439">
    <property type="entry name" value="ABC_transporter-like_ATP-bd"/>
</dbReference>
<sequence>MSGGSGFLSVAGAAKTFGAATVLDGVDLSMGRGEFISLLGPSGCGKTTLLRIVAGLMAPDQGKVALDGQDITRRPPHKRDVSVVFQNYALFPHLSVAENVAFGLKARGAPRDEIAPTVAKYLGLVQMSAFAGRSIKALSGGQQQRVAVARALAVGPKLLLLDEPFSALDRKLREAMQIDLKRILRDVGTTAIFVTHDQDEALTMSDRIAVMYAGRIEQLGTPAEIYHQPATPFALGFVGLSTRLPGKVTEAADGMVTVETAAGSLRARANFLPGSPVLLGIRPERMVIGHDKANRIEAPLADAAFQGARVQLHFHAPEDSQILVETPVLPADAGPGTKLKLSWDVEDTLVYPAAVASP</sequence>
<keyword evidence="7" id="KW-1185">Reference proteome</keyword>
<accession>A0A370LD64</accession>
<dbReference type="AlphaFoldDB" id="A0A370LD64"/>
<protein>
    <submittedName>
        <fullName evidence="6">ABC transporter ATP-binding protein</fullName>
    </submittedName>
</protein>
<dbReference type="PANTHER" id="PTHR42781:SF4">
    <property type="entry name" value="SPERMIDINE_PUTRESCINE IMPORT ATP-BINDING PROTEIN POTA"/>
    <property type="match status" value="1"/>
</dbReference>
<keyword evidence="3" id="KW-0547">Nucleotide-binding</keyword>
<dbReference type="Gene3D" id="3.40.50.300">
    <property type="entry name" value="P-loop containing nucleotide triphosphate hydrolases"/>
    <property type="match status" value="1"/>
</dbReference>
<dbReference type="OrthoDB" id="9802264at2"/>
<dbReference type="PROSITE" id="PS00211">
    <property type="entry name" value="ABC_TRANSPORTER_1"/>
    <property type="match status" value="1"/>
</dbReference>
<dbReference type="Proteomes" id="UP000255207">
    <property type="component" value="Unassembled WGS sequence"/>
</dbReference>
<dbReference type="GO" id="GO:0016887">
    <property type="term" value="F:ATP hydrolysis activity"/>
    <property type="evidence" value="ECO:0007669"/>
    <property type="project" value="InterPro"/>
</dbReference>
<dbReference type="RefSeq" id="WP_114827892.1">
    <property type="nucleotide sequence ID" value="NZ_QQTO01000019.1"/>
</dbReference>
<keyword evidence="4 6" id="KW-0067">ATP-binding</keyword>
<dbReference type="GO" id="GO:0015847">
    <property type="term" value="P:putrescine transport"/>
    <property type="evidence" value="ECO:0007669"/>
    <property type="project" value="UniProtKB-ARBA"/>
</dbReference>
<dbReference type="SMART" id="SM00382">
    <property type="entry name" value="AAA"/>
    <property type="match status" value="1"/>
</dbReference>
<dbReference type="InterPro" id="IPR008995">
    <property type="entry name" value="Mo/tungstate-bd_C_term_dom"/>
</dbReference>
<dbReference type="GO" id="GO:0022857">
    <property type="term" value="F:transmembrane transporter activity"/>
    <property type="evidence" value="ECO:0007669"/>
    <property type="project" value="InterPro"/>
</dbReference>
<evidence type="ECO:0000256" key="3">
    <source>
        <dbReference type="ARBA" id="ARBA00022741"/>
    </source>
</evidence>
<feature type="domain" description="ABC transporter" evidence="5">
    <location>
        <begin position="8"/>
        <end position="238"/>
    </location>
</feature>
<organism evidence="6 7">
    <name type="scientific">Bosea caraganae</name>
    <dbReference type="NCBI Taxonomy" id="2763117"/>
    <lineage>
        <taxon>Bacteria</taxon>
        <taxon>Pseudomonadati</taxon>
        <taxon>Pseudomonadota</taxon>
        <taxon>Alphaproteobacteria</taxon>
        <taxon>Hyphomicrobiales</taxon>
        <taxon>Boseaceae</taxon>
        <taxon>Bosea</taxon>
    </lineage>
</organism>
<dbReference type="InterPro" id="IPR027417">
    <property type="entry name" value="P-loop_NTPase"/>
</dbReference>
<dbReference type="InterPro" id="IPR050093">
    <property type="entry name" value="ABC_SmlMolc_Importer"/>
</dbReference>
<comment type="caution">
    <text evidence="6">The sequence shown here is derived from an EMBL/GenBank/DDBJ whole genome shotgun (WGS) entry which is preliminary data.</text>
</comment>
<evidence type="ECO:0000256" key="2">
    <source>
        <dbReference type="ARBA" id="ARBA00022448"/>
    </source>
</evidence>
<dbReference type="FunFam" id="3.40.50.300:FF:000133">
    <property type="entry name" value="Spermidine/putrescine import ATP-binding protein PotA"/>
    <property type="match status" value="1"/>
</dbReference>
<evidence type="ECO:0000313" key="7">
    <source>
        <dbReference type="Proteomes" id="UP000255207"/>
    </source>
</evidence>
<dbReference type="SUPFAM" id="SSF50331">
    <property type="entry name" value="MOP-like"/>
    <property type="match status" value="1"/>
</dbReference>
<dbReference type="InterPro" id="IPR003593">
    <property type="entry name" value="AAA+_ATPase"/>
</dbReference>
<dbReference type="InterPro" id="IPR017871">
    <property type="entry name" value="ABC_transporter-like_CS"/>
</dbReference>
<dbReference type="GO" id="GO:0043190">
    <property type="term" value="C:ATP-binding cassette (ABC) transporter complex"/>
    <property type="evidence" value="ECO:0007669"/>
    <property type="project" value="InterPro"/>
</dbReference>
<dbReference type="Pfam" id="PF00005">
    <property type="entry name" value="ABC_tran"/>
    <property type="match status" value="1"/>
</dbReference>
<evidence type="ECO:0000256" key="1">
    <source>
        <dbReference type="ARBA" id="ARBA00005417"/>
    </source>
</evidence>
<dbReference type="PROSITE" id="PS50893">
    <property type="entry name" value="ABC_TRANSPORTER_2"/>
    <property type="match status" value="1"/>
</dbReference>
<dbReference type="GO" id="GO:0005524">
    <property type="term" value="F:ATP binding"/>
    <property type="evidence" value="ECO:0007669"/>
    <property type="project" value="UniProtKB-KW"/>
</dbReference>
<reference evidence="7" key="1">
    <citation type="submission" date="2018-07" db="EMBL/GenBank/DDBJ databases">
        <authorList>
            <person name="Safronova V.I."/>
            <person name="Chirak E.R."/>
            <person name="Sazanova A.L."/>
        </authorList>
    </citation>
    <scope>NUCLEOTIDE SEQUENCE [LARGE SCALE GENOMIC DNA]</scope>
    <source>
        <strain evidence="7">RCAM04685</strain>
    </source>
</reference>
<gene>
    <name evidence="6" type="ORF">DWE98_04435</name>
</gene>
<proteinExistence type="inferred from homology"/>
<dbReference type="SUPFAM" id="SSF52540">
    <property type="entry name" value="P-loop containing nucleoside triphosphate hydrolases"/>
    <property type="match status" value="1"/>
</dbReference>
<evidence type="ECO:0000259" key="5">
    <source>
        <dbReference type="PROSITE" id="PS50893"/>
    </source>
</evidence>
<comment type="similarity">
    <text evidence="1">Belongs to the ABC transporter superfamily.</text>
</comment>
<keyword evidence="2" id="KW-0813">Transport</keyword>